<dbReference type="PANTHER" id="PTHR31900">
    <property type="entry name" value="F-BOX/RNI SUPERFAMILY PROTEIN-RELATED"/>
    <property type="match status" value="1"/>
</dbReference>
<dbReference type="Gene3D" id="1.20.1280.50">
    <property type="match status" value="1"/>
</dbReference>
<dbReference type="InterPro" id="IPR036047">
    <property type="entry name" value="F-box-like_dom_sf"/>
</dbReference>
<dbReference type="GeneID" id="111276453"/>
<dbReference type="PANTHER" id="PTHR31900:SF27">
    <property type="entry name" value="FBD DOMAIN-CONTAINING PROTEIN"/>
    <property type="match status" value="1"/>
</dbReference>
<proteinExistence type="predicted"/>
<dbReference type="InterPro" id="IPR032675">
    <property type="entry name" value="LRR_dom_sf"/>
</dbReference>
<dbReference type="InterPro" id="IPR053781">
    <property type="entry name" value="F-box_AtFBL13-like"/>
</dbReference>
<dbReference type="Gene3D" id="3.80.10.10">
    <property type="entry name" value="Ribonuclease Inhibitor"/>
    <property type="match status" value="1"/>
</dbReference>
<evidence type="ECO:0000313" key="3">
    <source>
        <dbReference type="RefSeq" id="XP_022717931.1"/>
    </source>
</evidence>
<sequence length="450" mass="51615">MAKMTKRARLSKVDRISGLPDEILCHIMSFLPLKEAVRTSILSTRWSKVFTLMSNLNFEDCFKIRKSESFRFMNFVDRVLFYHTGVVDKLHLKCGEFIDSYRVDGWIRYALKNSVRELDLCLNCKEFKMLPVGVFTCKTLVSLRLDIHSKCKFALELPVKICFPSLKSLHLSGIGFPDDDSVQRFFSSCSVLEELVVDRCFLKKQCKFNVSSPTLKRLTISYTGGFYEDYEILIDAPSLLFFKCCYLPKRFSLKNLNSLVKAYIDFGTVFDSYDSFVAHNTAATDLFKGISNVQSLHLSGIFAQLFLEGSSIMPELPKLTYLNLDGHFFVGWEIVLPHLLACFPGLEALVLKVKLNHQFSSDISTVMSQNKRFPSFLWSQLKTIEILSFEGRKNELQMVEYFLKNAKALENFSVQTLAKGKHLPAKWMSKITKRLLNLPKVSEKCKVLVV</sequence>
<evidence type="ECO:0000259" key="1">
    <source>
        <dbReference type="PROSITE" id="PS50181"/>
    </source>
</evidence>
<dbReference type="PROSITE" id="PS50181">
    <property type="entry name" value="FBOX"/>
    <property type="match status" value="1"/>
</dbReference>
<dbReference type="AlphaFoldDB" id="A0A6P5WQZ0"/>
<keyword evidence="2" id="KW-1185">Reference proteome</keyword>
<reference evidence="3" key="1">
    <citation type="submission" date="2025-08" db="UniProtKB">
        <authorList>
            <consortium name="RefSeq"/>
        </authorList>
    </citation>
    <scope>IDENTIFICATION</scope>
    <source>
        <tissue evidence="3">Fruit stalk</tissue>
    </source>
</reference>
<dbReference type="SMART" id="SM00579">
    <property type="entry name" value="FBD"/>
    <property type="match status" value="1"/>
</dbReference>
<dbReference type="Pfam" id="PF00646">
    <property type="entry name" value="F-box"/>
    <property type="match status" value="1"/>
</dbReference>
<dbReference type="InterPro" id="IPR055357">
    <property type="entry name" value="LRR_At1g61320_AtMIF1"/>
</dbReference>
<name>A0A6P5WQZ0_DURZI</name>
<accession>A0A6P5WQZ0</accession>
<dbReference type="CDD" id="cd22160">
    <property type="entry name" value="F-box_AtFBL13-like"/>
    <property type="match status" value="1"/>
</dbReference>
<organism evidence="2 3">
    <name type="scientific">Durio zibethinus</name>
    <name type="common">Durian</name>
    <dbReference type="NCBI Taxonomy" id="66656"/>
    <lineage>
        <taxon>Eukaryota</taxon>
        <taxon>Viridiplantae</taxon>
        <taxon>Streptophyta</taxon>
        <taxon>Embryophyta</taxon>
        <taxon>Tracheophyta</taxon>
        <taxon>Spermatophyta</taxon>
        <taxon>Magnoliopsida</taxon>
        <taxon>eudicotyledons</taxon>
        <taxon>Gunneridae</taxon>
        <taxon>Pentapetalae</taxon>
        <taxon>rosids</taxon>
        <taxon>malvids</taxon>
        <taxon>Malvales</taxon>
        <taxon>Malvaceae</taxon>
        <taxon>Helicteroideae</taxon>
        <taxon>Durio</taxon>
    </lineage>
</organism>
<dbReference type="SMART" id="SM00256">
    <property type="entry name" value="FBOX"/>
    <property type="match status" value="1"/>
</dbReference>
<dbReference type="Proteomes" id="UP000515121">
    <property type="component" value="Unplaced"/>
</dbReference>
<dbReference type="InterPro" id="IPR006566">
    <property type="entry name" value="FBD"/>
</dbReference>
<dbReference type="KEGG" id="dzi:111276453"/>
<dbReference type="Pfam" id="PF23622">
    <property type="entry name" value="LRR_At1g61320_AtMIF1"/>
    <property type="match status" value="1"/>
</dbReference>
<dbReference type="RefSeq" id="XP_022717931.1">
    <property type="nucleotide sequence ID" value="XM_022862196.1"/>
</dbReference>
<dbReference type="InterPro" id="IPR001810">
    <property type="entry name" value="F-box_dom"/>
</dbReference>
<feature type="domain" description="F-box" evidence="1">
    <location>
        <begin position="13"/>
        <end position="61"/>
    </location>
</feature>
<dbReference type="SUPFAM" id="SSF81383">
    <property type="entry name" value="F-box domain"/>
    <property type="match status" value="1"/>
</dbReference>
<gene>
    <name evidence="3" type="primary">LOC111276453</name>
</gene>
<evidence type="ECO:0000313" key="2">
    <source>
        <dbReference type="Proteomes" id="UP000515121"/>
    </source>
</evidence>
<dbReference type="SUPFAM" id="SSF52047">
    <property type="entry name" value="RNI-like"/>
    <property type="match status" value="1"/>
</dbReference>
<protein>
    <submittedName>
        <fullName evidence="3">F-box protein At4g22280-like</fullName>
    </submittedName>
</protein>
<dbReference type="OrthoDB" id="612216at2759"/>
<dbReference type="InterPro" id="IPR050232">
    <property type="entry name" value="FBL13/AtMIF1-like"/>
</dbReference>